<comment type="caution">
    <text evidence="1">The sequence shown here is derived from an EMBL/GenBank/DDBJ whole genome shotgun (WGS) entry which is preliminary data.</text>
</comment>
<reference evidence="1" key="1">
    <citation type="submission" date="2019-12" db="EMBL/GenBank/DDBJ databases">
        <title>High-Quality draft genome sequences of three cyanobacteria isolated from the limestone walls of the Old Cathedral of Coimbra.</title>
        <authorList>
            <person name="Tiago I."/>
            <person name="Soares F."/>
            <person name="Portugal A."/>
        </authorList>
    </citation>
    <scope>NUCLEOTIDE SEQUENCE</scope>
    <source>
        <strain evidence="1">A</strain>
    </source>
</reference>
<protein>
    <submittedName>
        <fullName evidence="1">Uncharacterized protein</fullName>
    </submittedName>
</protein>
<gene>
    <name evidence="1" type="ORF">GS601_11850</name>
</gene>
<keyword evidence="2" id="KW-1185">Reference proteome</keyword>
<dbReference type="EMBL" id="WVIE01000012">
    <property type="protein sequence ID" value="NDJ17975.1"/>
    <property type="molecule type" value="Genomic_DNA"/>
</dbReference>
<evidence type="ECO:0000313" key="1">
    <source>
        <dbReference type="EMBL" id="NDJ17975.1"/>
    </source>
</evidence>
<dbReference type="Proteomes" id="UP000646053">
    <property type="component" value="Unassembled WGS sequence"/>
</dbReference>
<accession>A0A8J8CLQ1</accession>
<dbReference type="RefSeq" id="WP_162423501.1">
    <property type="nucleotide sequence ID" value="NZ_WVIE01000012.1"/>
</dbReference>
<name>A0A8J8CLQ1_9CYAN</name>
<dbReference type="AlphaFoldDB" id="A0A8J8CLQ1"/>
<evidence type="ECO:0000313" key="2">
    <source>
        <dbReference type="Proteomes" id="UP000646053"/>
    </source>
</evidence>
<sequence>MNIWLVTTGSSDVQLTNNEDWNDWYRTIKKSIQRLPFKPTRATDDENEPYRLPARVLGIAYDRLAEAIQPNLTFPLLDGFTQELKKQAVEITQIIVLMSDQADVFPESERDTNRSPYWQDTCLLYPILERYFCEHFPEALLTPLLLKPDSVDRGLDNWDAVLGLVQREIRSLNIEPETVYVSHQAGTPAISSAVQFASLAKFGDRVKFLVSSEYREDRTHTIASSKYLGAIRLQEAKALLDRYDYAGVKVLIGGALDTQTQVFLDAGIQWNLADFQSFRDLLLNSNFIKAEDFKWWSFGYESAYLAVIRHRQGSIVDALFHSFRSVEGLICIWAETTYKDYIVYDKKGSPQVTERIKDILPEYWERIEEKQKKWLTEQREKNQQSIDKGQEGLPLSTGLFSQSLYMLFETVRPESKKNKYIKTVLYSAKDERNQQFHRLLGLQEENLFQAWKATNVEEWNAVLLGCLNFIAQVDSTSNFESIKSTSFMAKVHQELKDTIASL</sequence>
<organism evidence="1 2">
    <name type="scientific">Myxacorys almedinensis A</name>
    <dbReference type="NCBI Taxonomy" id="2690445"/>
    <lineage>
        <taxon>Bacteria</taxon>
        <taxon>Bacillati</taxon>
        <taxon>Cyanobacteriota</taxon>
        <taxon>Cyanophyceae</taxon>
        <taxon>Leptolyngbyales</taxon>
        <taxon>Leptolyngbyaceae</taxon>
        <taxon>Myxacorys</taxon>
        <taxon>Myxacorys almedinensis</taxon>
    </lineage>
</organism>
<proteinExistence type="predicted"/>